<gene>
    <name evidence="4" type="ORF">FOMPIDRAFT_1060874</name>
</gene>
<feature type="domain" description="Alpha-L-rhamnosidase C-terminal" evidence="3">
    <location>
        <begin position="576"/>
        <end position="640"/>
    </location>
</feature>
<dbReference type="Pfam" id="PF17389">
    <property type="entry name" value="Bac_rhamnosid6H"/>
    <property type="match status" value="1"/>
</dbReference>
<dbReference type="InParanoid" id="S8E287"/>
<sequence length="699" mass="74783">MATLRSLTLLSTVLRVLGTAPNGPWDAFNLAPASKTVYAQKIYGVTGIVNKAGALANNTGSATLVGNGSYVTLDFGYEVGGIVALTVDNATSASSLALSFTESPLYINPLTSDDSAVQDTHMSYDGVLPIPAPLAEGLWTAPDYRLRGGFRYLTVVSTSDDPVTISNVSCAISFMPHWEDLRNYTGYFYASDPGSDDKDFLTKVWYSGAYTVQTATIAADTGRVDPPLGSPGWYNNATAGIASPVIVDGAKRGRAVWLGDMDIAVPTQFVSTYDLLPAKNSIATIFSLMTAAGELAYSGPPLSEQGSDTYSAWTLIGTYNYYLYSGDLQFVEGLWGNYTRAMAYLAAKVDESGLLYVTGTGDWGRLWMGGYNSEANAIYYQALLNSAQLATWLNEAELAAAYSANATKLKAAFNEAFWDDEAGMYRDNKTSTLYPQDGNAVAILFNLTDSPDQASRISDGLTQYWNEYGAVSPELPDNIAPFIGGFEVFAHFVAGNDARALDLIRLEWGYMLNTNISVHSTFLEGYTSNGSLYYRSYDGYAYDPTFISHSHGWSTGPTSALTFYVLGLTVTSPLGQTWAIAPHTSGLPSAEGGYSTPLGWFGVEWTSSASGFTIILSAPQGTSGTLRLPVTGTVVVDGVHVDQDGSQPLELSGGTHTRVIASKLQDRAAIKVKLPTLPTADLGTWVPAVDSAFADITVR</sequence>
<dbReference type="Pfam" id="PF17390">
    <property type="entry name" value="Bac_rhamnosid_C"/>
    <property type="match status" value="1"/>
</dbReference>
<dbReference type="SUPFAM" id="SSF48208">
    <property type="entry name" value="Six-hairpin glycosidases"/>
    <property type="match status" value="1"/>
</dbReference>
<dbReference type="GO" id="GO:0005975">
    <property type="term" value="P:carbohydrate metabolic process"/>
    <property type="evidence" value="ECO:0007669"/>
    <property type="project" value="InterPro"/>
</dbReference>
<accession>S8E287</accession>
<dbReference type="eggNOG" id="ENOG502QWE4">
    <property type="taxonomic scope" value="Eukaryota"/>
</dbReference>
<dbReference type="InterPro" id="IPR012341">
    <property type="entry name" value="6hp_glycosidase-like_sf"/>
</dbReference>
<dbReference type="Gene3D" id="2.60.420.10">
    <property type="entry name" value="Maltose phosphorylase, domain 3"/>
    <property type="match status" value="1"/>
</dbReference>
<feature type="domain" description="Alpha-L-rhamnosidase six-hairpin glycosidase" evidence="2">
    <location>
        <begin position="245"/>
        <end position="467"/>
    </location>
</feature>
<evidence type="ECO:0000259" key="2">
    <source>
        <dbReference type="Pfam" id="PF17389"/>
    </source>
</evidence>
<feature type="signal peptide" evidence="1">
    <location>
        <begin position="1"/>
        <end position="18"/>
    </location>
</feature>
<dbReference type="EMBL" id="KE504158">
    <property type="protein sequence ID" value="EPS99261.1"/>
    <property type="molecule type" value="Genomic_DNA"/>
</dbReference>
<dbReference type="InterPro" id="IPR035396">
    <property type="entry name" value="Bac_rhamnosid6H"/>
</dbReference>
<keyword evidence="1" id="KW-0732">Signal</keyword>
<dbReference type="OrthoDB" id="10036721at2759"/>
<dbReference type="InterPro" id="IPR008928">
    <property type="entry name" value="6-hairpin_glycosidase_sf"/>
</dbReference>
<protein>
    <submittedName>
        <fullName evidence="4">Uncharacterized protein</fullName>
    </submittedName>
</protein>
<evidence type="ECO:0000313" key="4">
    <source>
        <dbReference type="EMBL" id="EPS99261.1"/>
    </source>
</evidence>
<name>S8E287_FOMSC</name>
<dbReference type="PANTHER" id="PTHR34987">
    <property type="entry name" value="C, PUTATIVE (AFU_ORTHOLOGUE AFUA_3G02880)-RELATED"/>
    <property type="match status" value="1"/>
</dbReference>
<dbReference type="PANTHER" id="PTHR34987:SF6">
    <property type="entry name" value="ALPHA-L-RHAMNOSIDASE SIX-HAIRPIN GLYCOSIDASE DOMAIN-CONTAINING PROTEIN"/>
    <property type="match status" value="1"/>
</dbReference>
<dbReference type="InterPro" id="IPR035398">
    <property type="entry name" value="Bac_rhamnosid_C"/>
</dbReference>
<dbReference type="Proteomes" id="UP000015241">
    <property type="component" value="Unassembled WGS sequence"/>
</dbReference>
<reference evidence="4 5" key="1">
    <citation type="journal article" date="2012" name="Science">
        <title>The Paleozoic origin of enzymatic lignin decomposition reconstructed from 31 fungal genomes.</title>
        <authorList>
            <person name="Floudas D."/>
            <person name="Binder M."/>
            <person name="Riley R."/>
            <person name="Barry K."/>
            <person name="Blanchette R.A."/>
            <person name="Henrissat B."/>
            <person name="Martinez A.T."/>
            <person name="Otillar R."/>
            <person name="Spatafora J.W."/>
            <person name="Yadav J.S."/>
            <person name="Aerts A."/>
            <person name="Benoit I."/>
            <person name="Boyd A."/>
            <person name="Carlson A."/>
            <person name="Copeland A."/>
            <person name="Coutinho P.M."/>
            <person name="de Vries R.P."/>
            <person name="Ferreira P."/>
            <person name="Findley K."/>
            <person name="Foster B."/>
            <person name="Gaskell J."/>
            <person name="Glotzer D."/>
            <person name="Gorecki P."/>
            <person name="Heitman J."/>
            <person name="Hesse C."/>
            <person name="Hori C."/>
            <person name="Igarashi K."/>
            <person name="Jurgens J.A."/>
            <person name="Kallen N."/>
            <person name="Kersten P."/>
            <person name="Kohler A."/>
            <person name="Kuees U."/>
            <person name="Kumar T.K.A."/>
            <person name="Kuo A."/>
            <person name="LaButti K."/>
            <person name="Larrondo L.F."/>
            <person name="Lindquist E."/>
            <person name="Ling A."/>
            <person name="Lombard V."/>
            <person name="Lucas S."/>
            <person name="Lundell T."/>
            <person name="Martin R."/>
            <person name="McLaughlin D.J."/>
            <person name="Morgenstern I."/>
            <person name="Morin E."/>
            <person name="Murat C."/>
            <person name="Nagy L.G."/>
            <person name="Nolan M."/>
            <person name="Ohm R.A."/>
            <person name="Patyshakuliyeva A."/>
            <person name="Rokas A."/>
            <person name="Ruiz-Duenas F.J."/>
            <person name="Sabat G."/>
            <person name="Salamov A."/>
            <person name="Samejima M."/>
            <person name="Schmutz J."/>
            <person name="Slot J.C."/>
            <person name="St John F."/>
            <person name="Stenlid J."/>
            <person name="Sun H."/>
            <person name="Sun S."/>
            <person name="Syed K."/>
            <person name="Tsang A."/>
            <person name="Wiebenga A."/>
            <person name="Young D."/>
            <person name="Pisabarro A."/>
            <person name="Eastwood D.C."/>
            <person name="Martin F."/>
            <person name="Cullen D."/>
            <person name="Grigoriev I.V."/>
            <person name="Hibbett D.S."/>
        </authorList>
    </citation>
    <scope>NUCLEOTIDE SEQUENCE</scope>
    <source>
        <strain evidence="5">FP-58527</strain>
    </source>
</reference>
<organism evidence="4 5">
    <name type="scientific">Fomitopsis schrenkii</name>
    <name type="common">Brown rot fungus</name>
    <dbReference type="NCBI Taxonomy" id="2126942"/>
    <lineage>
        <taxon>Eukaryota</taxon>
        <taxon>Fungi</taxon>
        <taxon>Dikarya</taxon>
        <taxon>Basidiomycota</taxon>
        <taxon>Agaricomycotina</taxon>
        <taxon>Agaricomycetes</taxon>
        <taxon>Polyporales</taxon>
        <taxon>Fomitopsis</taxon>
    </lineage>
</organism>
<dbReference type="HOGENOM" id="CLU_007933_3_0_1"/>
<keyword evidence="5" id="KW-1185">Reference proteome</keyword>
<feature type="chain" id="PRO_5004549905" evidence="1">
    <location>
        <begin position="19"/>
        <end position="699"/>
    </location>
</feature>
<proteinExistence type="predicted"/>
<dbReference type="STRING" id="743788.S8E287"/>
<dbReference type="AlphaFoldDB" id="S8E287"/>
<evidence type="ECO:0000313" key="5">
    <source>
        <dbReference type="Proteomes" id="UP000015241"/>
    </source>
</evidence>
<evidence type="ECO:0000256" key="1">
    <source>
        <dbReference type="SAM" id="SignalP"/>
    </source>
</evidence>
<dbReference type="GO" id="GO:0003824">
    <property type="term" value="F:catalytic activity"/>
    <property type="evidence" value="ECO:0007669"/>
    <property type="project" value="UniProtKB-ARBA"/>
</dbReference>
<evidence type="ECO:0000259" key="3">
    <source>
        <dbReference type="Pfam" id="PF17390"/>
    </source>
</evidence>
<dbReference type="Gene3D" id="1.50.10.10">
    <property type="match status" value="1"/>
</dbReference>